<keyword evidence="3" id="KW-0720">Serine protease</keyword>
<dbReference type="PROSITE" id="PS00138">
    <property type="entry name" value="SUBTILASE_SER"/>
    <property type="match status" value="1"/>
</dbReference>
<feature type="compositionally biased region" description="Polar residues" evidence="4">
    <location>
        <begin position="1"/>
        <end position="24"/>
    </location>
</feature>
<dbReference type="GO" id="GO:0008236">
    <property type="term" value="F:serine-type peptidase activity"/>
    <property type="evidence" value="ECO:0007669"/>
    <property type="project" value="UniProtKB-KW"/>
</dbReference>
<evidence type="ECO:0000256" key="3">
    <source>
        <dbReference type="ARBA" id="ARBA00022825"/>
    </source>
</evidence>
<keyword evidence="1" id="KW-0645">Protease</keyword>
<gene>
    <name evidence="6" type="ORF">ACFQJ6_20185</name>
</gene>
<reference evidence="6 7" key="1">
    <citation type="journal article" date="2019" name="Int. J. Syst. Evol. Microbiol.">
        <title>The Global Catalogue of Microorganisms (GCM) 10K type strain sequencing project: providing services to taxonomists for standard genome sequencing and annotation.</title>
        <authorList>
            <consortium name="The Broad Institute Genomics Platform"/>
            <consortium name="The Broad Institute Genome Sequencing Center for Infectious Disease"/>
            <person name="Wu L."/>
            <person name="Ma J."/>
        </authorList>
    </citation>
    <scope>NUCLEOTIDE SEQUENCE [LARGE SCALE GENOMIC DNA]</scope>
    <source>
        <strain evidence="6 7">DT72</strain>
    </source>
</reference>
<evidence type="ECO:0000313" key="7">
    <source>
        <dbReference type="Proteomes" id="UP001596407"/>
    </source>
</evidence>
<name>A0ABD5WNF9_9EURY</name>
<dbReference type="EMBL" id="JBHSZH010000005">
    <property type="protein sequence ID" value="MFC7082061.1"/>
    <property type="molecule type" value="Genomic_DNA"/>
</dbReference>
<dbReference type="InterPro" id="IPR023828">
    <property type="entry name" value="Peptidase_S8_Ser-AS"/>
</dbReference>
<dbReference type="GO" id="GO:0006508">
    <property type="term" value="P:proteolysis"/>
    <property type="evidence" value="ECO:0007669"/>
    <property type="project" value="UniProtKB-KW"/>
</dbReference>
<dbReference type="InterPro" id="IPR036852">
    <property type="entry name" value="Peptidase_S8/S53_dom_sf"/>
</dbReference>
<feature type="region of interest" description="Disordered" evidence="4">
    <location>
        <begin position="283"/>
        <end position="369"/>
    </location>
</feature>
<feature type="compositionally biased region" description="Low complexity" evidence="4">
    <location>
        <begin position="298"/>
        <end position="325"/>
    </location>
</feature>
<protein>
    <submittedName>
        <fullName evidence="6">S8 family serine peptidase</fullName>
    </submittedName>
</protein>
<accession>A0ABD5WNF9</accession>
<feature type="domain" description="Peptidase S8/S53" evidence="5">
    <location>
        <begin position="6"/>
        <end position="225"/>
    </location>
</feature>
<keyword evidence="2" id="KW-0378">Hydrolase</keyword>
<proteinExistence type="predicted"/>
<evidence type="ECO:0000259" key="5">
    <source>
        <dbReference type="Pfam" id="PF00082"/>
    </source>
</evidence>
<dbReference type="RefSeq" id="WP_382210241.1">
    <property type="nucleotide sequence ID" value="NZ_JBHSZH010000005.1"/>
</dbReference>
<dbReference type="Proteomes" id="UP001596407">
    <property type="component" value="Unassembled WGS sequence"/>
</dbReference>
<sequence>MYGSPSTTDHGNVTANCAASTSDSMPGMASEASVYTAAEPYNSFDTKLGWFADQGVSAVNCSFYWYDSDSYINSEDVTIGQFIYDHYLPVVTISGNYRTTDYETYDVATPGRGFNTITVGAINDKDTGSDLTDDDIWTNSCYEDPTSKNGDLYKPEVSAVGENIDTAGGYSGWYGTSFAAPHVSGLVTLLSKFAGTGDPTPNGYPEYAKAVTLAAAGHDASTFDKEGVGTIQAPDAESIVKNGQYVTDTFAQSNSIQSYDASLDSADSEVRVALAWLTNPQTNNLVDNASAHPDVDLTSTSTTPTAPASITRPPTTPGGNTSASTPPTPAPTPSRFRRQTGRTATTAPERWRWRGTADSRAQSQSRRVA</sequence>
<evidence type="ECO:0000256" key="2">
    <source>
        <dbReference type="ARBA" id="ARBA00022801"/>
    </source>
</evidence>
<evidence type="ECO:0000313" key="6">
    <source>
        <dbReference type="EMBL" id="MFC7082061.1"/>
    </source>
</evidence>
<feature type="compositionally biased region" description="Polar residues" evidence="4">
    <location>
        <begin position="359"/>
        <end position="369"/>
    </location>
</feature>
<dbReference type="Gene3D" id="3.40.50.200">
    <property type="entry name" value="Peptidase S8/S53 domain"/>
    <property type="match status" value="1"/>
</dbReference>
<dbReference type="AlphaFoldDB" id="A0ABD5WNF9"/>
<dbReference type="InterPro" id="IPR000209">
    <property type="entry name" value="Peptidase_S8/S53_dom"/>
</dbReference>
<dbReference type="SUPFAM" id="SSF52743">
    <property type="entry name" value="Subtilisin-like"/>
    <property type="match status" value="1"/>
</dbReference>
<comment type="caution">
    <text evidence="6">The sequence shown here is derived from an EMBL/GenBank/DDBJ whole genome shotgun (WGS) entry which is preliminary data.</text>
</comment>
<keyword evidence="7" id="KW-1185">Reference proteome</keyword>
<dbReference type="Pfam" id="PF00082">
    <property type="entry name" value="Peptidase_S8"/>
    <property type="match status" value="1"/>
</dbReference>
<organism evidence="6 7">
    <name type="scientific">Halorussus caseinilyticus</name>
    <dbReference type="NCBI Taxonomy" id="3034025"/>
    <lineage>
        <taxon>Archaea</taxon>
        <taxon>Methanobacteriati</taxon>
        <taxon>Methanobacteriota</taxon>
        <taxon>Stenosarchaea group</taxon>
        <taxon>Halobacteria</taxon>
        <taxon>Halobacteriales</taxon>
        <taxon>Haladaptataceae</taxon>
        <taxon>Halorussus</taxon>
    </lineage>
</organism>
<evidence type="ECO:0000256" key="4">
    <source>
        <dbReference type="SAM" id="MobiDB-lite"/>
    </source>
</evidence>
<feature type="region of interest" description="Disordered" evidence="4">
    <location>
        <begin position="1"/>
        <end position="25"/>
    </location>
</feature>
<evidence type="ECO:0000256" key="1">
    <source>
        <dbReference type="ARBA" id="ARBA00022670"/>
    </source>
</evidence>